<accession>A0AAJ3YWJ9</accession>
<name>A0AAJ3YWJ9_9BACI</name>
<evidence type="ECO:0000313" key="3">
    <source>
        <dbReference type="Proteomes" id="UP000288675"/>
    </source>
</evidence>
<dbReference type="Proteomes" id="UP000288675">
    <property type="component" value="Chromosome"/>
</dbReference>
<evidence type="ECO:0000313" key="2">
    <source>
        <dbReference type="EMBL" id="QAT67138.1"/>
    </source>
</evidence>
<dbReference type="EMBL" id="CP035232">
    <property type="protein sequence ID" value="QAT67138.1"/>
    <property type="molecule type" value="Genomic_DNA"/>
</dbReference>
<sequence length="69" mass="7545">MASIIKAELVASGNHIALNQRLQSVIDEYNRQGLRVVIEDSYAESSRRGGNSSASSDLVRHVLVVGYDE</sequence>
<dbReference type="AlphaFoldDB" id="A0AAJ3YWJ9"/>
<gene>
    <name evidence="1" type="ORF">EQZ20_07070</name>
    <name evidence="2" type="ORF">EQZ20_21155</name>
</gene>
<dbReference type="EMBL" id="CP035232">
    <property type="protein sequence ID" value="QAT64687.1"/>
    <property type="molecule type" value="Genomic_DNA"/>
</dbReference>
<dbReference type="GeneID" id="82855189"/>
<dbReference type="RefSeq" id="WP_128747991.1">
    <property type="nucleotide sequence ID" value="NZ_CP035232.1"/>
</dbReference>
<proteinExistence type="predicted"/>
<evidence type="ECO:0000313" key="1">
    <source>
        <dbReference type="EMBL" id="QAT64687.1"/>
    </source>
</evidence>
<protein>
    <submittedName>
        <fullName evidence="1">Uncharacterized protein</fullName>
    </submittedName>
</protein>
<reference evidence="1 3" key="1">
    <citation type="submission" date="2019-01" db="EMBL/GenBank/DDBJ databases">
        <title>Genome sequence of Bacillus glycinifermentans SRCM103574.</title>
        <authorList>
            <person name="Kong H.-J."/>
            <person name="Jeong S.-Y."/>
            <person name="Jeong D.-Y."/>
        </authorList>
    </citation>
    <scope>NUCLEOTIDE SEQUENCE [LARGE SCALE GENOMIC DNA]</scope>
    <source>
        <strain evidence="1 3">SRCM103574</strain>
    </source>
</reference>
<organism evidence="1 3">
    <name type="scientific">Bacillus glycinifermentans</name>
    <dbReference type="NCBI Taxonomy" id="1664069"/>
    <lineage>
        <taxon>Bacteria</taxon>
        <taxon>Bacillati</taxon>
        <taxon>Bacillota</taxon>
        <taxon>Bacilli</taxon>
        <taxon>Bacillales</taxon>
        <taxon>Bacillaceae</taxon>
        <taxon>Bacillus</taxon>
    </lineage>
</organism>